<name>A0ABU9MWE3_9GAMM</name>
<protein>
    <submittedName>
        <fullName evidence="1">CDP-glycerol glycerophosphotransferase family protein</fullName>
    </submittedName>
</protein>
<organism evidence="1 2">
    <name type="scientific">Pseudoalteromonas qingdaonensis</name>
    <dbReference type="NCBI Taxonomy" id="3131913"/>
    <lineage>
        <taxon>Bacteria</taxon>
        <taxon>Pseudomonadati</taxon>
        <taxon>Pseudomonadota</taxon>
        <taxon>Gammaproteobacteria</taxon>
        <taxon>Alteromonadales</taxon>
        <taxon>Pseudoalteromonadaceae</taxon>
        <taxon>Pseudoalteromonas</taxon>
    </lineage>
</organism>
<dbReference type="InterPro" id="IPR016886">
    <property type="entry name" value="UCP028458_glyceroPtfrase"/>
</dbReference>
<dbReference type="PIRSF" id="PIRSF028458">
    <property type="entry name" value="UCP028458_glyceroPtfrase"/>
    <property type="match status" value="1"/>
</dbReference>
<dbReference type="InterPro" id="IPR007554">
    <property type="entry name" value="Glycerophosphate_synth"/>
</dbReference>
<dbReference type="InterPro" id="IPR043148">
    <property type="entry name" value="TagF_C"/>
</dbReference>
<keyword evidence="2" id="KW-1185">Reference proteome</keyword>
<dbReference type="Gene3D" id="3.40.50.12580">
    <property type="match status" value="1"/>
</dbReference>
<dbReference type="EMBL" id="JBCGCU010000008">
    <property type="protein sequence ID" value="MEM0515594.1"/>
    <property type="molecule type" value="Genomic_DNA"/>
</dbReference>
<dbReference type="SUPFAM" id="SSF53756">
    <property type="entry name" value="UDP-Glycosyltransferase/glycogen phosphorylase"/>
    <property type="match status" value="1"/>
</dbReference>
<reference evidence="1 2" key="1">
    <citation type="submission" date="2024-03" db="EMBL/GenBank/DDBJ databases">
        <title>Pseudoalteromonas qingdaonensis sp. nov., isolated from the intestines of marine benthic organisms.</title>
        <authorList>
            <person name="Lin X."/>
            <person name="Fang S."/>
            <person name="Hu X."/>
        </authorList>
    </citation>
    <scope>NUCLEOTIDE SEQUENCE [LARGE SCALE GENOMIC DNA]</scope>
    <source>
        <strain evidence="1 2">YIC-827</strain>
    </source>
</reference>
<evidence type="ECO:0000313" key="1">
    <source>
        <dbReference type="EMBL" id="MEM0515594.1"/>
    </source>
</evidence>
<proteinExistence type="predicted"/>
<sequence>MDLASSTQGKRYLMYIAQNYSYAILRPLQQEILNNGGEVRWFLEGNEVNPDYLHQDEQRLHSIEEVRKWQPHASFVPGNVIPNFIPGKKVAVFHGFDAGKLNRRGQLDHYNIRGCFDMYCTQGPSSRQPFEELAAQHKHFRVAQTGWPTLDPLFKPDNSNPYTAQNDTRKTILICSTFSRNLSLAPKLANTVKALRDSGKYRILVQFHPKMATEIVDQYKAMQDENLTFVETDNVIPLLQAADVMLCDTSSILLMFLLLRRPVVTFNNQAPGPHLLNVTEADKVADAIAEALSHPPELMASIEAFCQQLHPYQDGQSSARVLAATNDLIDSGGKELKRKPLNLLRQFKMRKKLSYWRW</sequence>
<dbReference type="RefSeq" id="WP_342678370.1">
    <property type="nucleotide sequence ID" value="NZ_JBCGCU010000008.1"/>
</dbReference>
<dbReference type="Pfam" id="PF04464">
    <property type="entry name" value="Glyphos_transf"/>
    <property type="match status" value="1"/>
</dbReference>
<dbReference type="Proteomes" id="UP001447008">
    <property type="component" value="Unassembled WGS sequence"/>
</dbReference>
<gene>
    <name evidence="1" type="ORF">WCN91_09240</name>
</gene>
<evidence type="ECO:0000313" key="2">
    <source>
        <dbReference type="Proteomes" id="UP001447008"/>
    </source>
</evidence>
<accession>A0ABU9MWE3</accession>
<comment type="caution">
    <text evidence="1">The sequence shown here is derived from an EMBL/GenBank/DDBJ whole genome shotgun (WGS) entry which is preliminary data.</text>
</comment>